<evidence type="ECO:0000313" key="10">
    <source>
        <dbReference type="EMBL" id="SMX36462.1"/>
    </source>
</evidence>
<feature type="transmembrane region" description="Helical" evidence="9">
    <location>
        <begin position="399"/>
        <end position="422"/>
    </location>
</feature>
<dbReference type="Pfam" id="PF02386">
    <property type="entry name" value="TrkH"/>
    <property type="match status" value="2"/>
</dbReference>
<keyword evidence="11" id="KW-1185">Reference proteome</keyword>
<dbReference type="OrthoDB" id="9810952at2"/>
<dbReference type="GO" id="GO:0030001">
    <property type="term" value="P:metal ion transport"/>
    <property type="evidence" value="ECO:0007669"/>
    <property type="project" value="UniProtKB-ARBA"/>
</dbReference>
<keyword evidence="7" id="KW-0406">Ion transport</keyword>
<evidence type="ECO:0000256" key="6">
    <source>
        <dbReference type="ARBA" id="ARBA00022989"/>
    </source>
</evidence>
<gene>
    <name evidence="10" type="primary">trkG_3</name>
    <name evidence="10" type="ORF">MAA8898_00877</name>
</gene>
<feature type="transmembrane region" description="Helical" evidence="9">
    <location>
        <begin position="26"/>
        <end position="47"/>
    </location>
</feature>
<keyword evidence="6 9" id="KW-1133">Transmembrane helix</keyword>
<evidence type="ECO:0000256" key="9">
    <source>
        <dbReference type="SAM" id="Phobius"/>
    </source>
</evidence>
<feature type="transmembrane region" description="Helical" evidence="9">
    <location>
        <begin position="53"/>
        <end position="74"/>
    </location>
</feature>
<feature type="transmembrane region" description="Helical" evidence="9">
    <location>
        <begin position="284"/>
        <end position="304"/>
    </location>
</feature>
<dbReference type="RefSeq" id="WP_094019744.1">
    <property type="nucleotide sequence ID" value="NZ_FXYF01000002.1"/>
</dbReference>
<evidence type="ECO:0000256" key="8">
    <source>
        <dbReference type="ARBA" id="ARBA00023136"/>
    </source>
</evidence>
<keyword evidence="3" id="KW-0813">Transport</keyword>
<evidence type="ECO:0000313" key="11">
    <source>
        <dbReference type="Proteomes" id="UP000207598"/>
    </source>
</evidence>
<feature type="transmembrane region" description="Helical" evidence="9">
    <location>
        <begin position="193"/>
        <end position="213"/>
    </location>
</feature>
<dbReference type="GO" id="GO:0005886">
    <property type="term" value="C:plasma membrane"/>
    <property type="evidence" value="ECO:0007669"/>
    <property type="project" value="UniProtKB-SubCell"/>
</dbReference>
<reference evidence="10 11" key="1">
    <citation type="submission" date="2017-05" db="EMBL/GenBank/DDBJ databases">
        <authorList>
            <person name="Song R."/>
            <person name="Chenine A.L."/>
            <person name="Ruprecht R.M."/>
        </authorList>
    </citation>
    <scope>NUCLEOTIDE SEQUENCE [LARGE SCALE GENOMIC DNA]</scope>
    <source>
        <strain evidence="10 11">CECT 8898</strain>
    </source>
</reference>
<dbReference type="InterPro" id="IPR003445">
    <property type="entry name" value="Cat_transpt"/>
</dbReference>
<evidence type="ECO:0000256" key="7">
    <source>
        <dbReference type="ARBA" id="ARBA00023065"/>
    </source>
</evidence>
<keyword evidence="8 9" id="KW-0472">Membrane</keyword>
<proteinExistence type="inferred from homology"/>
<evidence type="ECO:0000256" key="4">
    <source>
        <dbReference type="ARBA" id="ARBA00022475"/>
    </source>
</evidence>
<protein>
    <submittedName>
        <fullName evidence="10">Trk system potassium uptake protein TrkG</fullName>
    </submittedName>
</protein>
<feature type="transmembrane region" description="Helical" evidence="9">
    <location>
        <begin position="146"/>
        <end position="164"/>
    </location>
</feature>
<dbReference type="PANTHER" id="PTHR32024">
    <property type="entry name" value="TRK SYSTEM POTASSIUM UPTAKE PROTEIN TRKG-RELATED"/>
    <property type="match status" value="1"/>
</dbReference>
<dbReference type="GO" id="GO:0008324">
    <property type="term" value="F:monoatomic cation transmembrane transporter activity"/>
    <property type="evidence" value="ECO:0007669"/>
    <property type="project" value="InterPro"/>
</dbReference>
<organism evidence="10 11">
    <name type="scientific">Maliponia aquimaris</name>
    <dbReference type="NCBI Taxonomy" id="1673631"/>
    <lineage>
        <taxon>Bacteria</taxon>
        <taxon>Pseudomonadati</taxon>
        <taxon>Pseudomonadota</taxon>
        <taxon>Alphaproteobacteria</taxon>
        <taxon>Rhodobacterales</taxon>
        <taxon>Paracoccaceae</taxon>
        <taxon>Maliponia</taxon>
    </lineage>
</organism>
<keyword evidence="5 9" id="KW-0812">Transmembrane</keyword>
<evidence type="ECO:0000256" key="2">
    <source>
        <dbReference type="ARBA" id="ARBA00009137"/>
    </source>
</evidence>
<feature type="transmembrane region" description="Helical" evidence="9">
    <location>
        <begin position="86"/>
        <end position="107"/>
    </location>
</feature>
<evidence type="ECO:0000256" key="1">
    <source>
        <dbReference type="ARBA" id="ARBA00004651"/>
    </source>
</evidence>
<feature type="transmembrane region" description="Helical" evidence="9">
    <location>
        <begin position="239"/>
        <end position="263"/>
    </location>
</feature>
<dbReference type="Proteomes" id="UP000207598">
    <property type="component" value="Unassembled WGS sequence"/>
</dbReference>
<comment type="subcellular location">
    <subcellularLocation>
        <location evidence="1">Cell membrane</location>
        <topology evidence="1">Multi-pass membrane protein</topology>
    </subcellularLocation>
</comment>
<name>A0A238K2X0_9RHOB</name>
<dbReference type="EMBL" id="FXYF01000002">
    <property type="protein sequence ID" value="SMX36462.1"/>
    <property type="molecule type" value="Genomic_DNA"/>
</dbReference>
<dbReference type="AlphaFoldDB" id="A0A238K2X0"/>
<evidence type="ECO:0000256" key="3">
    <source>
        <dbReference type="ARBA" id="ARBA00022448"/>
    </source>
</evidence>
<sequence length="487" mass="49604">MALSHKSAAGQTSALHHPRWPVIGRILLREAGAFAVLLVPPLAVAALEGQARLTLSLGAAAALALLATAVGRRVAPPPAVRRSEAVLSVVMVFVLGILLTAPAFMALDLGPLDALFEATSALTTTGFSMIAAPEALPLAGHVLRAWSQWCGGLVIAVAALAFLMGRGPVSRALGTADFGEEPQGTSVRRHARALLLAYAVLTLVGVAGAVVLIPGTAEGPLLALAAVSTGGMAPRGDSLASYSVAAQGWIVGLSALGGLSLALPVLAHRHGTGAAMRATGLKPALVFVLAGVATALLLAALSGARTTGALWGVALNTLSLQSTTGFTVAPLPAAPPLLILLIALMMVGGQAGSTAGGLKIERVRLLLGTVLLVIRRLLGPARAVFYLRQDGELVEEPRVTFAVALTVVYLLSALALWIAFALHGLPAAESLFDITAALSTVGAGTGVIGPDLPPDLKALTICAMLLGRVEFFGLLVLAFPSTWIRKD</sequence>
<evidence type="ECO:0000256" key="5">
    <source>
        <dbReference type="ARBA" id="ARBA00022692"/>
    </source>
</evidence>
<comment type="similarity">
    <text evidence="2">Belongs to the TrkH potassium transport family.</text>
</comment>
<feature type="transmembrane region" description="Helical" evidence="9">
    <location>
        <begin position="458"/>
        <end position="479"/>
    </location>
</feature>
<keyword evidence="4" id="KW-1003">Cell membrane</keyword>
<feature type="transmembrane region" description="Helical" evidence="9">
    <location>
        <begin position="324"/>
        <end position="344"/>
    </location>
</feature>
<dbReference type="PANTHER" id="PTHR32024:SF2">
    <property type="entry name" value="TRK SYSTEM POTASSIUM UPTAKE PROTEIN TRKG-RELATED"/>
    <property type="match status" value="1"/>
</dbReference>
<accession>A0A238K2X0</accession>